<protein>
    <submittedName>
        <fullName evidence="2">Putative secreted protein</fullName>
    </submittedName>
</protein>
<evidence type="ECO:0000313" key="2">
    <source>
        <dbReference type="EMBL" id="MXU83673.1"/>
    </source>
</evidence>
<feature type="transmembrane region" description="Helical" evidence="1">
    <location>
        <begin position="12"/>
        <end position="32"/>
    </location>
</feature>
<name>A0A6B0UBZ0_IXORI</name>
<evidence type="ECO:0000256" key="1">
    <source>
        <dbReference type="SAM" id="Phobius"/>
    </source>
</evidence>
<keyword evidence="1" id="KW-0472">Membrane</keyword>
<sequence length="76" mass="9139">MCFFLGGWFGLWYIRFFLFLNWWRIVVFGSLFRRIVIVRIVDLSLKPRQFCFGAICEGVSRNHQSIFIFNGSWLLP</sequence>
<keyword evidence="1" id="KW-1133">Transmembrane helix</keyword>
<keyword evidence="1" id="KW-0812">Transmembrane</keyword>
<dbReference type="AlphaFoldDB" id="A0A6B0UBZ0"/>
<reference evidence="2" key="1">
    <citation type="submission" date="2019-12" db="EMBL/GenBank/DDBJ databases">
        <title>An insight into the sialome of adult female Ixodes ricinus ticks feeding for 6 days.</title>
        <authorList>
            <person name="Perner J."/>
            <person name="Ribeiro J.M.C."/>
        </authorList>
    </citation>
    <scope>NUCLEOTIDE SEQUENCE</scope>
    <source>
        <strain evidence="2">Semi-engorged</strain>
        <tissue evidence="2">Salivary glands</tissue>
    </source>
</reference>
<accession>A0A6B0UBZ0</accession>
<organism evidence="2">
    <name type="scientific">Ixodes ricinus</name>
    <name type="common">Common tick</name>
    <name type="synonym">Acarus ricinus</name>
    <dbReference type="NCBI Taxonomy" id="34613"/>
    <lineage>
        <taxon>Eukaryota</taxon>
        <taxon>Metazoa</taxon>
        <taxon>Ecdysozoa</taxon>
        <taxon>Arthropoda</taxon>
        <taxon>Chelicerata</taxon>
        <taxon>Arachnida</taxon>
        <taxon>Acari</taxon>
        <taxon>Parasitiformes</taxon>
        <taxon>Ixodida</taxon>
        <taxon>Ixodoidea</taxon>
        <taxon>Ixodidae</taxon>
        <taxon>Ixodinae</taxon>
        <taxon>Ixodes</taxon>
    </lineage>
</organism>
<dbReference type="EMBL" id="GIFC01001590">
    <property type="protein sequence ID" value="MXU83673.1"/>
    <property type="molecule type" value="Transcribed_RNA"/>
</dbReference>
<proteinExistence type="predicted"/>